<comment type="similarity">
    <text evidence="4">Belongs to the cytochrome P450 family.</text>
</comment>
<keyword evidence="10" id="KW-0408">Iron</keyword>
<evidence type="ECO:0000256" key="7">
    <source>
        <dbReference type="ARBA" id="ARBA00022824"/>
    </source>
</evidence>
<evidence type="ECO:0000256" key="12">
    <source>
        <dbReference type="SAM" id="Phobius"/>
    </source>
</evidence>
<protein>
    <recommendedName>
        <fullName evidence="15">Cytochrome P450</fullName>
    </recommendedName>
</protein>
<evidence type="ECO:0000256" key="3">
    <source>
        <dbReference type="ARBA" id="ARBA00004586"/>
    </source>
</evidence>
<dbReference type="OrthoDB" id="1470350at2759"/>
<evidence type="ECO:0000256" key="11">
    <source>
        <dbReference type="ARBA" id="ARBA00023136"/>
    </source>
</evidence>
<evidence type="ECO:0000256" key="2">
    <source>
        <dbReference type="ARBA" id="ARBA00004524"/>
    </source>
</evidence>
<proteinExistence type="inferred from homology"/>
<evidence type="ECO:0000256" key="5">
    <source>
        <dbReference type="ARBA" id="ARBA00022617"/>
    </source>
</evidence>
<evidence type="ECO:0000256" key="8">
    <source>
        <dbReference type="ARBA" id="ARBA00022848"/>
    </source>
</evidence>
<accession>A0A8J2K4H4</accession>
<evidence type="ECO:0000256" key="6">
    <source>
        <dbReference type="ARBA" id="ARBA00022723"/>
    </source>
</evidence>
<keyword evidence="5" id="KW-0349">Heme</keyword>
<dbReference type="GO" id="GO:0005506">
    <property type="term" value="F:iron ion binding"/>
    <property type="evidence" value="ECO:0007669"/>
    <property type="project" value="InterPro"/>
</dbReference>
<evidence type="ECO:0000256" key="10">
    <source>
        <dbReference type="ARBA" id="ARBA00023004"/>
    </source>
</evidence>
<dbReference type="GO" id="GO:0020037">
    <property type="term" value="F:heme binding"/>
    <property type="evidence" value="ECO:0007669"/>
    <property type="project" value="InterPro"/>
</dbReference>
<dbReference type="PANTHER" id="PTHR24291:SF189">
    <property type="entry name" value="CYTOCHROME P450 4C3-RELATED"/>
    <property type="match status" value="1"/>
</dbReference>
<feature type="transmembrane region" description="Helical" evidence="12">
    <location>
        <begin position="6"/>
        <end position="25"/>
    </location>
</feature>
<dbReference type="Proteomes" id="UP000708208">
    <property type="component" value="Unassembled WGS sequence"/>
</dbReference>
<name>A0A8J2K4H4_9HEXA</name>
<dbReference type="InterPro" id="IPR001128">
    <property type="entry name" value="Cyt_P450"/>
</dbReference>
<keyword evidence="7" id="KW-0256">Endoplasmic reticulum</keyword>
<dbReference type="GO" id="GO:0016705">
    <property type="term" value="F:oxidoreductase activity, acting on paired donors, with incorporation or reduction of molecular oxygen"/>
    <property type="evidence" value="ECO:0007669"/>
    <property type="project" value="InterPro"/>
</dbReference>
<keyword evidence="8" id="KW-0492">Microsome</keyword>
<reference evidence="13" key="1">
    <citation type="submission" date="2021-06" db="EMBL/GenBank/DDBJ databases">
        <authorList>
            <person name="Hodson N. C."/>
            <person name="Mongue J. A."/>
            <person name="Jaron S. K."/>
        </authorList>
    </citation>
    <scope>NUCLEOTIDE SEQUENCE</scope>
</reference>
<evidence type="ECO:0000256" key="1">
    <source>
        <dbReference type="ARBA" id="ARBA00001971"/>
    </source>
</evidence>
<keyword evidence="12" id="KW-0812">Transmembrane</keyword>
<keyword evidence="6" id="KW-0479">Metal-binding</keyword>
<keyword evidence="9" id="KW-0560">Oxidoreductase</keyword>
<gene>
    <name evidence="13" type="ORF">AFUS01_LOCUS21228</name>
</gene>
<evidence type="ECO:0000256" key="9">
    <source>
        <dbReference type="ARBA" id="ARBA00023002"/>
    </source>
</evidence>
<evidence type="ECO:0008006" key="15">
    <source>
        <dbReference type="Google" id="ProtNLM"/>
    </source>
</evidence>
<sequence length="350" mass="40316">MIILEMLSITLTATILIISAAILFLRKKTTKCLHSIPGPRVFPIVGNALQLADKTKFLNRLLQWHHQFGDRYLFSIGPTNTLVLADLKDLKTVLESQSLLSKGHAYYFTRSWLGNGLLVSKGNKWRIRRKILTPAFHFKILELFQSVSNEQSMILVKLMKRKHEKCEPCLIHNMISLCALGIICDAALGTRLRCQEESSVYTQAVMKQSEYIFNRLISPWFHNNYIWSRWGHGEAEKKNLAILNDFIHQIIVERKTMYKKSKKNLDIGGNEPLTAERLAFLDLLIEIQSKTETSLTDDDIYEETATFTFEGHDTTAAGLTWTLYLLSKHPEYQESVHDELKTIFARFPVR</sequence>
<dbReference type="EMBL" id="CAJVCH010236525">
    <property type="protein sequence ID" value="CAG7732735.1"/>
    <property type="molecule type" value="Genomic_DNA"/>
</dbReference>
<evidence type="ECO:0000313" key="14">
    <source>
        <dbReference type="Proteomes" id="UP000708208"/>
    </source>
</evidence>
<dbReference type="GO" id="GO:0004497">
    <property type="term" value="F:monooxygenase activity"/>
    <property type="evidence" value="ECO:0007669"/>
    <property type="project" value="InterPro"/>
</dbReference>
<comment type="subcellular location">
    <subcellularLocation>
        <location evidence="3">Endoplasmic reticulum membrane</location>
    </subcellularLocation>
    <subcellularLocation>
        <location evidence="2">Microsome membrane</location>
    </subcellularLocation>
</comment>
<keyword evidence="14" id="KW-1185">Reference proteome</keyword>
<dbReference type="AlphaFoldDB" id="A0A8J2K4H4"/>
<dbReference type="Pfam" id="PF00067">
    <property type="entry name" value="p450"/>
    <property type="match status" value="1"/>
</dbReference>
<evidence type="ECO:0000313" key="13">
    <source>
        <dbReference type="EMBL" id="CAG7732735.1"/>
    </source>
</evidence>
<organism evidence="13 14">
    <name type="scientific">Allacma fusca</name>
    <dbReference type="NCBI Taxonomy" id="39272"/>
    <lineage>
        <taxon>Eukaryota</taxon>
        <taxon>Metazoa</taxon>
        <taxon>Ecdysozoa</taxon>
        <taxon>Arthropoda</taxon>
        <taxon>Hexapoda</taxon>
        <taxon>Collembola</taxon>
        <taxon>Symphypleona</taxon>
        <taxon>Sminthuridae</taxon>
        <taxon>Allacma</taxon>
    </lineage>
</organism>
<dbReference type="GO" id="GO:0005789">
    <property type="term" value="C:endoplasmic reticulum membrane"/>
    <property type="evidence" value="ECO:0007669"/>
    <property type="project" value="UniProtKB-SubCell"/>
</dbReference>
<dbReference type="PANTHER" id="PTHR24291">
    <property type="entry name" value="CYTOCHROME P450 FAMILY 4"/>
    <property type="match status" value="1"/>
</dbReference>
<keyword evidence="11 12" id="KW-0472">Membrane</keyword>
<comment type="caution">
    <text evidence="13">The sequence shown here is derived from an EMBL/GenBank/DDBJ whole genome shotgun (WGS) entry which is preliminary data.</text>
</comment>
<dbReference type="InterPro" id="IPR050196">
    <property type="entry name" value="Cytochrome_P450_Monoox"/>
</dbReference>
<keyword evidence="12" id="KW-1133">Transmembrane helix</keyword>
<comment type="cofactor">
    <cofactor evidence="1">
        <name>heme</name>
        <dbReference type="ChEBI" id="CHEBI:30413"/>
    </cofactor>
</comment>
<evidence type="ECO:0000256" key="4">
    <source>
        <dbReference type="ARBA" id="ARBA00010617"/>
    </source>
</evidence>